<keyword evidence="2" id="KW-1185">Reference proteome</keyword>
<name>A0ABW4IEV4_9SPHI</name>
<evidence type="ECO:0000313" key="1">
    <source>
        <dbReference type="EMBL" id="MFD1630559.1"/>
    </source>
</evidence>
<accession>A0ABW4IEV4</accession>
<proteinExistence type="predicted"/>
<dbReference type="Proteomes" id="UP001597118">
    <property type="component" value="Unassembled WGS sequence"/>
</dbReference>
<gene>
    <name evidence="1" type="ORF">ACFSAH_11760</name>
</gene>
<sequence length="216" mass="23533">MGRYNRGILGNFSGKVGTVIGSHWKGIDYMRSLPRKSGKAPSESQLQQHLKFALAVHFNKPISALVNTGFGNLAKKRVSGYNLAVQYTMKHAITGAFPNYELDYSKLVISSGSLAPVTDAVATSSAPKSLIISWENNAVGEHNAHADDKLMFLVYNPAKARYIFLIEGESRENESQEITVPLNFSGDEVEVYAAFISRDGNQVSDSAYVGKVLIAS</sequence>
<organism evidence="1 2">
    <name type="scientific">Pseudopedobacter beijingensis</name>
    <dbReference type="NCBI Taxonomy" id="1207056"/>
    <lineage>
        <taxon>Bacteria</taxon>
        <taxon>Pseudomonadati</taxon>
        <taxon>Bacteroidota</taxon>
        <taxon>Sphingobacteriia</taxon>
        <taxon>Sphingobacteriales</taxon>
        <taxon>Sphingobacteriaceae</taxon>
        <taxon>Pseudopedobacter</taxon>
    </lineage>
</organism>
<dbReference type="InterPro" id="IPR046233">
    <property type="entry name" value="DUF6266"/>
</dbReference>
<dbReference type="EMBL" id="JBHUDG010000018">
    <property type="protein sequence ID" value="MFD1630559.1"/>
    <property type="molecule type" value="Genomic_DNA"/>
</dbReference>
<dbReference type="RefSeq" id="WP_379662936.1">
    <property type="nucleotide sequence ID" value="NZ_JBHUDG010000018.1"/>
</dbReference>
<comment type="caution">
    <text evidence="1">The sequence shown here is derived from an EMBL/GenBank/DDBJ whole genome shotgun (WGS) entry which is preliminary data.</text>
</comment>
<dbReference type="Pfam" id="PF19781">
    <property type="entry name" value="DUF6266"/>
    <property type="match status" value="1"/>
</dbReference>
<reference evidence="2" key="1">
    <citation type="journal article" date="2019" name="Int. J. Syst. Evol. Microbiol.">
        <title>The Global Catalogue of Microorganisms (GCM) 10K type strain sequencing project: providing services to taxonomists for standard genome sequencing and annotation.</title>
        <authorList>
            <consortium name="The Broad Institute Genomics Platform"/>
            <consortium name="The Broad Institute Genome Sequencing Center for Infectious Disease"/>
            <person name="Wu L."/>
            <person name="Ma J."/>
        </authorList>
    </citation>
    <scope>NUCLEOTIDE SEQUENCE [LARGE SCALE GENOMIC DNA]</scope>
    <source>
        <strain evidence="2">CCUG 53762</strain>
    </source>
</reference>
<evidence type="ECO:0000313" key="2">
    <source>
        <dbReference type="Proteomes" id="UP001597118"/>
    </source>
</evidence>
<protein>
    <submittedName>
        <fullName evidence="1">DUF6266 family protein</fullName>
    </submittedName>
</protein>